<dbReference type="SUPFAM" id="SSF51735">
    <property type="entry name" value="NAD(P)-binding Rossmann-fold domains"/>
    <property type="match status" value="1"/>
</dbReference>
<dbReference type="Gene3D" id="3.90.25.10">
    <property type="entry name" value="UDP-galactose 4-epimerase, domain 1"/>
    <property type="match status" value="1"/>
</dbReference>
<accession>A0ABW5ILN3</accession>
<keyword evidence="3" id="KW-1185">Reference proteome</keyword>
<reference evidence="3" key="1">
    <citation type="journal article" date="2019" name="Int. J. Syst. Evol. Microbiol.">
        <title>The Global Catalogue of Microorganisms (GCM) 10K type strain sequencing project: providing services to taxonomists for standard genome sequencing and annotation.</title>
        <authorList>
            <consortium name="The Broad Institute Genomics Platform"/>
            <consortium name="The Broad Institute Genome Sequencing Center for Infectious Disease"/>
            <person name="Wu L."/>
            <person name="Ma J."/>
        </authorList>
    </citation>
    <scope>NUCLEOTIDE SEQUENCE [LARGE SCALE GENOMIC DNA]</scope>
    <source>
        <strain evidence="3">KCTC 42498</strain>
    </source>
</reference>
<dbReference type="RefSeq" id="WP_377506423.1">
    <property type="nucleotide sequence ID" value="NZ_JBHULU010000014.1"/>
</dbReference>
<dbReference type="Proteomes" id="UP001597544">
    <property type="component" value="Unassembled WGS sequence"/>
</dbReference>
<dbReference type="PANTHER" id="PTHR43245">
    <property type="entry name" value="BIFUNCTIONAL POLYMYXIN RESISTANCE PROTEIN ARNA"/>
    <property type="match status" value="1"/>
</dbReference>
<feature type="domain" description="NAD-dependent epimerase/dehydratase" evidence="1">
    <location>
        <begin position="3"/>
        <end position="232"/>
    </location>
</feature>
<dbReference type="PANTHER" id="PTHR43245:SF59">
    <property type="entry name" value="UDP-GLUCOSE EPIMERASE"/>
    <property type="match status" value="1"/>
</dbReference>
<dbReference type="Pfam" id="PF01370">
    <property type="entry name" value="Epimerase"/>
    <property type="match status" value="1"/>
</dbReference>
<dbReference type="InterPro" id="IPR036291">
    <property type="entry name" value="NAD(P)-bd_dom_sf"/>
</dbReference>
<dbReference type="InterPro" id="IPR001509">
    <property type="entry name" value="Epimerase_deHydtase"/>
</dbReference>
<evidence type="ECO:0000313" key="3">
    <source>
        <dbReference type="Proteomes" id="UP001597544"/>
    </source>
</evidence>
<evidence type="ECO:0000259" key="1">
    <source>
        <dbReference type="Pfam" id="PF01370"/>
    </source>
</evidence>
<protein>
    <submittedName>
        <fullName evidence="2">NAD-dependent epimerase/dehydratase family protein</fullName>
    </submittedName>
</protein>
<dbReference type="Gene3D" id="3.40.50.720">
    <property type="entry name" value="NAD(P)-binding Rossmann-like Domain"/>
    <property type="match status" value="1"/>
</dbReference>
<evidence type="ECO:0000313" key="2">
    <source>
        <dbReference type="EMBL" id="MFD2514238.1"/>
    </source>
</evidence>
<name>A0ABW5ILN3_9BACT</name>
<gene>
    <name evidence="2" type="ORF">ACFSRY_10205</name>
</gene>
<sequence>MNILILGGNGFIGSHLTEALRTEHNVTVFDRSPNRFVQECEGVEYIYGDFNNASELKRCLKGKDIVYHLLSTTVPLTANNDPVHDVQSNLIGTINLLDAVSESNVSRFIYTSSGGTVYGNPEYVPIDEKHPCNPIGSYGIIKLTIEKYIKMYSQKNNFTYLIARPSNPYGPRQNFKGDQGLISNYLYKGLIKGEFVIWGDGSAIRDYIYINDLVDFLKIAGLSSKSGIFNVGSGKGRSIKEIIEFLNEIIEEHPVLKYAEKNRYFVEEVVLNIEFVEEEFQWSPKISMKEGLKLHSTWMKSLDIKE</sequence>
<dbReference type="InterPro" id="IPR050177">
    <property type="entry name" value="Lipid_A_modif_metabolic_enz"/>
</dbReference>
<comment type="caution">
    <text evidence="2">The sequence shown here is derived from an EMBL/GenBank/DDBJ whole genome shotgun (WGS) entry which is preliminary data.</text>
</comment>
<proteinExistence type="predicted"/>
<organism evidence="2 3">
    <name type="scientific">Pontibacter locisalis</name>
    <dbReference type="NCBI Taxonomy" id="1719035"/>
    <lineage>
        <taxon>Bacteria</taxon>
        <taxon>Pseudomonadati</taxon>
        <taxon>Bacteroidota</taxon>
        <taxon>Cytophagia</taxon>
        <taxon>Cytophagales</taxon>
        <taxon>Hymenobacteraceae</taxon>
        <taxon>Pontibacter</taxon>
    </lineage>
</organism>
<dbReference type="EMBL" id="JBHULU010000014">
    <property type="protein sequence ID" value="MFD2514238.1"/>
    <property type="molecule type" value="Genomic_DNA"/>
</dbReference>